<accession>A0ABQ6HQE4</accession>
<gene>
    <name evidence="1" type="ORF">GCM10025862_27040</name>
</gene>
<dbReference type="Proteomes" id="UP001157109">
    <property type="component" value="Unassembled WGS sequence"/>
</dbReference>
<dbReference type="RefSeq" id="WP_284284670.1">
    <property type="nucleotide sequence ID" value="NZ_BSUJ01000001.1"/>
</dbReference>
<organism evidence="1 2">
    <name type="scientific">Arsenicicoccus piscis</name>
    <dbReference type="NCBI Taxonomy" id="673954"/>
    <lineage>
        <taxon>Bacteria</taxon>
        <taxon>Bacillati</taxon>
        <taxon>Actinomycetota</taxon>
        <taxon>Actinomycetes</taxon>
        <taxon>Micrococcales</taxon>
        <taxon>Intrasporangiaceae</taxon>
        <taxon>Arsenicicoccus</taxon>
    </lineage>
</organism>
<sequence>MPSPKSKAVSNIVKLGVRYGPLAYEAIKQGQGPARELANKQFKRVNHRMHALEHAHQLVDGSVMTVFDGDEKRFIVFTGDKPVASHPPPPSRSRC</sequence>
<protein>
    <submittedName>
        <fullName evidence="1">Uncharacterized protein</fullName>
    </submittedName>
</protein>
<proteinExistence type="predicted"/>
<comment type="caution">
    <text evidence="1">The sequence shown here is derived from an EMBL/GenBank/DDBJ whole genome shotgun (WGS) entry which is preliminary data.</text>
</comment>
<reference evidence="2" key="1">
    <citation type="journal article" date="2019" name="Int. J. Syst. Evol. Microbiol.">
        <title>The Global Catalogue of Microorganisms (GCM) 10K type strain sequencing project: providing services to taxonomists for standard genome sequencing and annotation.</title>
        <authorList>
            <consortium name="The Broad Institute Genomics Platform"/>
            <consortium name="The Broad Institute Genome Sequencing Center for Infectious Disease"/>
            <person name="Wu L."/>
            <person name="Ma J."/>
        </authorList>
    </citation>
    <scope>NUCLEOTIDE SEQUENCE [LARGE SCALE GENOMIC DNA]</scope>
    <source>
        <strain evidence="2">NBRC 105830</strain>
    </source>
</reference>
<keyword evidence="2" id="KW-1185">Reference proteome</keyword>
<dbReference type="EMBL" id="BSUJ01000001">
    <property type="protein sequence ID" value="GMA20683.1"/>
    <property type="molecule type" value="Genomic_DNA"/>
</dbReference>
<name>A0ABQ6HQE4_9MICO</name>
<evidence type="ECO:0000313" key="2">
    <source>
        <dbReference type="Proteomes" id="UP001157109"/>
    </source>
</evidence>
<evidence type="ECO:0000313" key="1">
    <source>
        <dbReference type="EMBL" id="GMA20683.1"/>
    </source>
</evidence>